<feature type="transmembrane region" description="Helical" evidence="1">
    <location>
        <begin position="300"/>
        <end position="318"/>
    </location>
</feature>
<dbReference type="Pfam" id="PF05569">
    <property type="entry name" value="Peptidase_M56"/>
    <property type="match status" value="1"/>
</dbReference>
<feature type="transmembrane region" description="Helical" evidence="1">
    <location>
        <begin position="99"/>
        <end position="118"/>
    </location>
</feature>
<dbReference type="PANTHER" id="PTHR34978:SF3">
    <property type="entry name" value="SLR0241 PROTEIN"/>
    <property type="match status" value="1"/>
</dbReference>
<keyword evidence="1" id="KW-0472">Membrane</keyword>
<accession>A0A7Y7IUM4</accession>
<dbReference type="InterPro" id="IPR008756">
    <property type="entry name" value="Peptidase_M56"/>
</dbReference>
<feature type="domain" description="Peptidase M56" evidence="2">
    <location>
        <begin position="8"/>
        <end position="286"/>
    </location>
</feature>
<name>A0A7Y7IUM4_9PROT</name>
<keyword evidence="1" id="KW-0812">Transmembrane</keyword>
<feature type="transmembrane region" description="Helical" evidence="1">
    <location>
        <begin position="12"/>
        <end position="29"/>
    </location>
</feature>
<dbReference type="CDD" id="cd07341">
    <property type="entry name" value="M56_BlaR1_MecR1_like"/>
    <property type="match status" value="1"/>
</dbReference>
<proteinExistence type="predicted"/>
<dbReference type="PANTHER" id="PTHR34978">
    <property type="entry name" value="POSSIBLE SENSOR-TRANSDUCER PROTEIN BLAR"/>
    <property type="match status" value="1"/>
</dbReference>
<evidence type="ECO:0000313" key="3">
    <source>
        <dbReference type="EMBL" id="NVN10452.1"/>
    </source>
</evidence>
<reference evidence="3 4" key="1">
    <citation type="submission" date="2020-06" db="EMBL/GenBank/DDBJ databases">
        <title>Description of novel acetic acid bacteria.</title>
        <authorList>
            <person name="Sombolestani A."/>
        </authorList>
    </citation>
    <scope>NUCLEOTIDE SEQUENCE [LARGE SCALE GENOMIC DNA]</scope>
    <source>
        <strain evidence="3 4">LMG 31431</strain>
    </source>
</reference>
<dbReference type="Proteomes" id="UP000534870">
    <property type="component" value="Unassembled WGS sequence"/>
</dbReference>
<sequence length="515" mass="56564">MIALAHHLIEASVQSALVVIVLALGWRWVPRAAPHVWAALWLWALALSLLALFLSPIRLHLLPSVPVAPIMPVDFPAAVRERVASTYPAEAGHPQGGNVWATALATIWVVGVLAKLLVATQEYARVRDLLSAATKSKRHATLYASLGHKHGVSRLPQIVVSGDAVTPFVTGLFSPVIVLPTRQILSESDISLLLGHELAHVARRDLQFGLIALLADIVFWFHPGIRYAVCAYRDAREMACDTRVLARQAVPAHRYGAMLLQLGVEAPGIYGIAAASRQFKVLKTRLHGLKNQYTTTGSRFASMLVLPMVVICLPWRLMAASPSNTLDSPPLTSPPAYAVITQTTRGHHSEVNSQTLEQSNRIAALSARYPNMFWLDTGTTRFLFTDAETITQAGTLIAPGRQRWQRYSQDMARYWSVHGPLIGLNTRLKLLDQRQAQIGSTTSDAGRAELTQIATEREKIEHVREGYIEREAVLSAERERAEHDARQQEIAIEAQLLTLAHSASSHGLAVPDPAQ</sequence>
<evidence type="ECO:0000313" key="4">
    <source>
        <dbReference type="Proteomes" id="UP000534870"/>
    </source>
</evidence>
<protein>
    <submittedName>
        <fullName evidence="3">M56 family metallopeptidase</fullName>
    </submittedName>
</protein>
<evidence type="ECO:0000256" key="1">
    <source>
        <dbReference type="SAM" id="Phobius"/>
    </source>
</evidence>
<keyword evidence="1" id="KW-1133">Transmembrane helix</keyword>
<dbReference type="InterPro" id="IPR052173">
    <property type="entry name" value="Beta-lactam_resp_regulator"/>
</dbReference>
<dbReference type="AlphaFoldDB" id="A0A7Y7IUM4"/>
<organism evidence="3 4">
    <name type="scientific">Nguyenibacter vanlangensis</name>
    <dbReference type="NCBI Taxonomy" id="1216886"/>
    <lineage>
        <taxon>Bacteria</taxon>
        <taxon>Pseudomonadati</taxon>
        <taxon>Pseudomonadota</taxon>
        <taxon>Alphaproteobacteria</taxon>
        <taxon>Acetobacterales</taxon>
        <taxon>Acetobacteraceae</taxon>
        <taxon>Nguyenibacter</taxon>
    </lineage>
</organism>
<feature type="transmembrane region" description="Helical" evidence="1">
    <location>
        <begin position="35"/>
        <end position="54"/>
    </location>
</feature>
<dbReference type="EMBL" id="JABXXP010000041">
    <property type="protein sequence ID" value="NVN10452.1"/>
    <property type="molecule type" value="Genomic_DNA"/>
</dbReference>
<gene>
    <name evidence="3" type="ORF">HUK84_04710</name>
</gene>
<evidence type="ECO:0000259" key="2">
    <source>
        <dbReference type="Pfam" id="PF05569"/>
    </source>
</evidence>
<comment type="caution">
    <text evidence="3">The sequence shown here is derived from an EMBL/GenBank/DDBJ whole genome shotgun (WGS) entry which is preliminary data.</text>
</comment>
<dbReference type="RefSeq" id="WP_176639228.1">
    <property type="nucleotide sequence ID" value="NZ_JABXXP010000041.1"/>
</dbReference>